<dbReference type="PROSITE" id="PS50123">
    <property type="entry name" value="CHER"/>
    <property type="match status" value="1"/>
</dbReference>
<keyword evidence="2" id="KW-0808">Transferase</keyword>
<sequence length="423" mass="46986">MSSDQRFFDFLKDRIGLDVASVGPAIIERAVRQRTTASQALTADEYWHTLQGSRDEQQALIEAVIVPETWFFRYPESFATLAKLAIKRLADINNMRALRILSLPCSTGEEPYSIAMALLDAGLKPHQFKVEGMDVSPLSVEKAKRALYTKNSFRGQDIAFRERHFSAEEDGYRLSERVLEQVRLQVGNLLDPALLASEPPYDFVFCRNLLIYFDQPTQQQVFEVLKRLTHVDGVLFIGPAEGSLLGRLGMRSIGIPQSFAFSRQSAPKPEPLPTFVPTPLPVRQPVRSVTPPPVRSRPFASGVPLPTTVKTANPDAASLLANIAALANEGKSAEARTACESYLRSHEPVAQVFYWLGLLSDVAGRALEAQGFYRKALYLEPQHPDALMHLAALLQSQGDTAGAKRLQDRAARSERAADSERKR</sequence>
<dbReference type="InterPro" id="IPR050903">
    <property type="entry name" value="Bact_Chemotaxis_MeTrfase"/>
</dbReference>
<dbReference type="Gene3D" id="1.25.40.10">
    <property type="entry name" value="Tetratricopeptide repeat domain"/>
    <property type="match status" value="1"/>
</dbReference>
<dbReference type="CDD" id="cd02440">
    <property type="entry name" value="AdoMet_MTases"/>
    <property type="match status" value="1"/>
</dbReference>
<evidence type="ECO:0000256" key="1">
    <source>
        <dbReference type="ARBA" id="ARBA00022603"/>
    </source>
</evidence>
<dbReference type="SMART" id="SM00138">
    <property type="entry name" value="MeTrc"/>
    <property type="match status" value="1"/>
</dbReference>
<feature type="repeat" description="TPR" evidence="4">
    <location>
        <begin position="350"/>
        <end position="383"/>
    </location>
</feature>
<evidence type="ECO:0000256" key="4">
    <source>
        <dbReference type="PROSITE-ProRule" id="PRU00339"/>
    </source>
</evidence>
<dbReference type="OrthoDB" id="9816309at2"/>
<dbReference type="PROSITE" id="PS50005">
    <property type="entry name" value="TPR"/>
    <property type="match status" value="1"/>
</dbReference>
<dbReference type="InterPro" id="IPR000780">
    <property type="entry name" value="CheR_MeTrfase"/>
</dbReference>
<comment type="caution">
    <text evidence="7">The sequence shown here is derived from an EMBL/GenBank/DDBJ whole genome shotgun (WGS) entry which is preliminary data.</text>
</comment>
<dbReference type="InterPro" id="IPR029063">
    <property type="entry name" value="SAM-dependent_MTases_sf"/>
</dbReference>
<dbReference type="InterPro" id="IPR022642">
    <property type="entry name" value="CheR_C"/>
</dbReference>
<dbReference type="PRINTS" id="PR00996">
    <property type="entry name" value="CHERMTFRASE"/>
</dbReference>
<dbReference type="RefSeq" id="WP_123405654.1">
    <property type="nucleotide sequence ID" value="NZ_MOBP01000006.1"/>
</dbReference>
<dbReference type="InterPro" id="IPR011990">
    <property type="entry name" value="TPR-like_helical_dom_sf"/>
</dbReference>
<feature type="compositionally biased region" description="Basic and acidic residues" evidence="5">
    <location>
        <begin position="405"/>
        <end position="423"/>
    </location>
</feature>
<dbReference type="PANTHER" id="PTHR24422:SF19">
    <property type="entry name" value="CHEMOTAXIS PROTEIN METHYLTRANSFERASE"/>
    <property type="match status" value="1"/>
</dbReference>
<reference evidence="7 8" key="1">
    <citation type="submission" date="2016-10" db="EMBL/GenBank/DDBJ databases">
        <title>Comparative genome analysis of multiple Pseudomonas spp. focuses on biocontrol and plant growth promoting traits.</title>
        <authorList>
            <person name="Tao X.-Y."/>
            <person name="Taylor C.G."/>
        </authorList>
    </citation>
    <scope>NUCLEOTIDE SEQUENCE [LARGE SCALE GENOMIC DNA]</scope>
    <source>
        <strain evidence="7 8">39A2</strain>
    </source>
</reference>
<feature type="domain" description="CheR-type methyltransferase" evidence="6">
    <location>
        <begin position="1"/>
        <end position="241"/>
    </location>
</feature>
<protein>
    <submittedName>
        <fullName evidence="7">Chemotaxis protein CheR</fullName>
    </submittedName>
</protein>
<dbReference type="Proteomes" id="UP000283627">
    <property type="component" value="Unassembled WGS sequence"/>
</dbReference>
<keyword evidence="3" id="KW-0949">S-adenosyl-L-methionine</keyword>
<evidence type="ECO:0000313" key="7">
    <source>
        <dbReference type="EMBL" id="RON54861.1"/>
    </source>
</evidence>
<dbReference type="SUPFAM" id="SSF48452">
    <property type="entry name" value="TPR-like"/>
    <property type="match status" value="1"/>
</dbReference>
<dbReference type="SUPFAM" id="SSF53335">
    <property type="entry name" value="S-adenosyl-L-methionine-dependent methyltransferases"/>
    <property type="match status" value="1"/>
</dbReference>
<dbReference type="GO" id="GO:0008757">
    <property type="term" value="F:S-adenosylmethionine-dependent methyltransferase activity"/>
    <property type="evidence" value="ECO:0007669"/>
    <property type="project" value="InterPro"/>
</dbReference>
<keyword evidence="4" id="KW-0802">TPR repeat</keyword>
<dbReference type="GO" id="GO:0032259">
    <property type="term" value="P:methylation"/>
    <property type="evidence" value="ECO:0007669"/>
    <property type="project" value="UniProtKB-KW"/>
</dbReference>
<dbReference type="PANTHER" id="PTHR24422">
    <property type="entry name" value="CHEMOTAXIS PROTEIN METHYLTRANSFERASE"/>
    <property type="match status" value="1"/>
</dbReference>
<organism evidence="7 8">
    <name type="scientific">Pseudomonas frederiksbergensis</name>
    <dbReference type="NCBI Taxonomy" id="104087"/>
    <lineage>
        <taxon>Bacteria</taxon>
        <taxon>Pseudomonadati</taxon>
        <taxon>Pseudomonadota</taxon>
        <taxon>Gammaproteobacteria</taxon>
        <taxon>Pseudomonadales</taxon>
        <taxon>Pseudomonadaceae</taxon>
        <taxon>Pseudomonas</taxon>
    </lineage>
</organism>
<name>A0A423KLV9_9PSED</name>
<evidence type="ECO:0000256" key="2">
    <source>
        <dbReference type="ARBA" id="ARBA00022679"/>
    </source>
</evidence>
<accession>A0A423KLV9</accession>
<keyword evidence="1" id="KW-0489">Methyltransferase</keyword>
<dbReference type="InterPro" id="IPR019734">
    <property type="entry name" value="TPR_rpt"/>
</dbReference>
<gene>
    <name evidence="7" type="ORF">BK665_11105</name>
</gene>
<evidence type="ECO:0000256" key="5">
    <source>
        <dbReference type="SAM" id="MobiDB-lite"/>
    </source>
</evidence>
<proteinExistence type="predicted"/>
<evidence type="ECO:0000313" key="8">
    <source>
        <dbReference type="Proteomes" id="UP000283627"/>
    </source>
</evidence>
<dbReference type="Gene3D" id="3.40.50.150">
    <property type="entry name" value="Vaccinia Virus protein VP39"/>
    <property type="match status" value="1"/>
</dbReference>
<dbReference type="STRING" id="104087.PFAS1_17140"/>
<dbReference type="EMBL" id="MOBP01000006">
    <property type="protein sequence ID" value="RON54861.1"/>
    <property type="molecule type" value="Genomic_DNA"/>
</dbReference>
<dbReference type="AlphaFoldDB" id="A0A423KLV9"/>
<feature type="region of interest" description="Disordered" evidence="5">
    <location>
        <begin position="401"/>
        <end position="423"/>
    </location>
</feature>
<evidence type="ECO:0000256" key="3">
    <source>
        <dbReference type="ARBA" id="ARBA00022691"/>
    </source>
</evidence>
<evidence type="ECO:0000259" key="6">
    <source>
        <dbReference type="PROSITE" id="PS50123"/>
    </source>
</evidence>
<dbReference type="Pfam" id="PF01739">
    <property type="entry name" value="CheR"/>
    <property type="match status" value="1"/>
</dbReference>